<dbReference type="PANTHER" id="PTHR19211">
    <property type="entry name" value="ATP-BINDING TRANSPORT PROTEIN-RELATED"/>
    <property type="match status" value="1"/>
</dbReference>
<keyword evidence="1" id="KW-0677">Repeat</keyword>
<name>U5EF55_NOCAS</name>
<evidence type="ECO:0000256" key="4">
    <source>
        <dbReference type="SAM" id="Coils"/>
    </source>
</evidence>
<gene>
    <name evidence="6" type="ORF">NCAST_32_04410</name>
</gene>
<dbReference type="InterPro" id="IPR050611">
    <property type="entry name" value="ABCF"/>
</dbReference>
<dbReference type="SUPFAM" id="SSF52540">
    <property type="entry name" value="P-loop containing nucleoside triphosphate hydrolases"/>
    <property type="match status" value="2"/>
</dbReference>
<evidence type="ECO:0000256" key="1">
    <source>
        <dbReference type="ARBA" id="ARBA00022737"/>
    </source>
</evidence>
<evidence type="ECO:0000313" key="6">
    <source>
        <dbReference type="EMBL" id="GAD85955.1"/>
    </source>
</evidence>
<dbReference type="GO" id="GO:0016887">
    <property type="term" value="F:ATP hydrolysis activity"/>
    <property type="evidence" value="ECO:0007669"/>
    <property type="project" value="InterPro"/>
</dbReference>
<dbReference type="InterPro" id="IPR027417">
    <property type="entry name" value="P-loop_NTPase"/>
</dbReference>
<dbReference type="InterPro" id="IPR017871">
    <property type="entry name" value="ABC_transporter-like_CS"/>
</dbReference>
<dbReference type="Gene3D" id="3.40.50.300">
    <property type="entry name" value="P-loop containing nucleotide triphosphate hydrolases"/>
    <property type="match status" value="2"/>
</dbReference>
<dbReference type="SMART" id="SM00382">
    <property type="entry name" value="AAA"/>
    <property type="match status" value="2"/>
</dbReference>
<evidence type="ECO:0000313" key="7">
    <source>
        <dbReference type="Proteomes" id="UP000017048"/>
    </source>
</evidence>
<sequence length="546" mass="57887">MSNFSASQHISADDLPAGAAAQIKAAGIHHTLGDRPVLADTAITVGARSQLAIVGENGRGKSTLLHILAGLIRPDSGSVTRVGTLGIARQSIPFRADETVGTLVAETIGSALRALRALDAATLALAGGAPGADDAYATALDTATRLDAWDAERRVDIALAALGACADRERTLATLSVGQRSRVRLACLLGAAPDIMLLDEPTNHLDRDGLDFLTERLRAHPGGVAVVSHDRALLRAVGTEFLDLDPSLDGRPQLFSGGYAGWQTGRHRARAQWEQTCAEQTAEHARLRAAVDEARDRLSTGWRPDKGHGRHERQSRAPGLVQALNRRTDALAAHAVTVPEPPLRLRFPEPRVRAGVTLVRAEGVTVTGRLHLPTAVSVSTGDRLLVTGANGAGKSTLLSVLAGLLAPTTGTVDRSPTARIALIGQEAPDWDPALTAQQLYDRYLGDAEPVSLAATGLLERQARHTPVGRLSQGQQRRLQLAVHLATRPQLLPCDEPTNHLSVALVDDFTAAVTGTEAAVVIATHDRQLRADLADWPRLNLDPVLVH</sequence>
<keyword evidence="4" id="KW-0175">Coiled coil</keyword>
<keyword evidence="7" id="KW-1185">Reference proteome</keyword>
<keyword evidence="2" id="KW-0547">Nucleotide-binding</keyword>
<feature type="domain" description="ABC transporter" evidence="5">
    <location>
        <begin position="23"/>
        <end position="271"/>
    </location>
</feature>
<dbReference type="PROSITE" id="PS50893">
    <property type="entry name" value="ABC_TRANSPORTER_2"/>
    <property type="match status" value="2"/>
</dbReference>
<protein>
    <submittedName>
        <fullName evidence="6">ABC transporter ATP-binding protein</fullName>
    </submittedName>
</protein>
<dbReference type="OrthoDB" id="3239744at2"/>
<proteinExistence type="predicted"/>
<dbReference type="PROSITE" id="PS00211">
    <property type="entry name" value="ABC_TRANSPORTER_1"/>
    <property type="match status" value="1"/>
</dbReference>
<dbReference type="InterPro" id="IPR003593">
    <property type="entry name" value="AAA+_ATPase"/>
</dbReference>
<dbReference type="GeneID" id="91517691"/>
<keyword evidence="3 6" id="KW-0067">ATP-binding</keyword>
<dbReference type="Pfam" id="PF00005">
    <property type="entry name" value="ABC_tran"/>
    <property type="match status" value="2"/>
</dbReference>
<dbReference type="GO" id="GO:0005524">
    <property type="term" value="F:ATP binding"/>
    <property type="evidence" value="ECO:0007669"/>
    <property type="project" value="UniProtKB-KW"/>
</dbReference>
<evidence type="ECO:0000256" key="2">
    <source>
        <dbReference type="ARBA" id="ARBA00022741"/>
    </source>
</evidence>
<dbReference type="FunFam" id="3.40.50.300:FF:000011">
    <property type="entry name" value="Putative ABC transporter ATP-binding component"/>
    <property type="match status" value="1"/>
</dbReference>
<dbReference type="STRING" id="1824.SAMN05444423_102663"/>
<evidence type="ECO:0000256" key="3">
    <source>
        <dbReference type="ARBA" id="ARBA00022840"/>
    </source>
</evidence>
<evidence type="ECO:0000259" key="5">
    <source>
        <dbReference type="PROSITE" id="PS50893"/>
    </source>
</evidence>
<dbReference type="eggNOG" id="COG0488">
    <property type="taxonomic scope" value="Bacteria"/>
</dbReference>
<accession>U5EF55</accession>
<dbReference type="CDD" id="cd03221">
    <property type="entry name" value="ABCF_EF-3"/>
    <property type="match status" value="1"/>
</dbReference>
<dbReference type="InterPro" id="IPR003439">
    <property type="entry name" value="ABC_transporter-like_ATP-bd"/>
</dbReference>
<comment type="caution">
    <text evidence="6">The sequence shown here is derived from an EMBL/GenBank/DDBJ whole genome shotgun (WGS) entry which is preliminary data.</text>
</comment>
<dbReference type="EMBL" id="BAFO02000032">
    <property type="protein sequence ID" value="GAD85955.1"/>
    <property type="molecule type" value="Genomic_DNA"/>
</dbReference>
<dbReference type="Proteomes" id="UP000017048">
    <property type="component" value="Unassembled WGS sequence"/>
</dbReference>
<organism evidence="6 7">
    <name type="scientific">Nocardia asteroides NBRC 15531</name>
    <dbReference type="NCBI Taxonomy" id="1110697"/>
    <lineage>
        <taxon>Bacteria</taxon>
        <taxon>Bacillati</taxon>
        <taxon>Actinomycetota</taxon>
        <taxon>Actinomycetes</taxon>
        <taxon>Mycobacteriales</taxon>
        <taxon>Nocardiaceae</taxon>
        <taxon>Nocardia</taxon>
    </lineage>
</organism>
<feature type="coiled-coil region" evidence="4">
    <location>
        <begin position="270"/>
        <end position="297"/>
    </location>
</feature>
<dbReference type="PANTHER" id="PTHR19211:SF14">
    <property type="entry name" value="ATP-BINDING CASSETTE SUB-FAMILY F MEMBER 1"/>
    <property type="match status" value="1"/>
</dbReference>
<feature type="domain" description="ABC transporter" evidence="5">
    <location>
        <begin position="356"/>
        <end position="540"/>
    </location>
</feature>
<reference evidence="6 7" key="1">
    <citation type="journal article" date="2014" name="BMC Genomics">
        <title>Genome based analysis of type-I polyketide synthase and nonribosomal peptide synthetase gene clusters in seven strains of five representative Nocardia species.</title>
        <authorList>
            <person name="Komaki H."/>
            <person name="Ichikawa N."/>
            <person name="Hosoyama A."/>
            <person name="Takahashi-Nakaguchi A."/>
            <person name="Matsuzawa T."/>
            <person name="Suzuki K."/>
            <person name="Fujita N."/>
            <person name="Gonoi T."/>
        </authorList>
    </citation>
    <scope>NUCLEOTIDE SEQUENCE [LARGE SCALE GENOMIC DNA]</scope>
    <source>
        <strain evidence="6 7">NBRC 15531</strain>
    </source>
</reference>
<dbReference type="RefSeq" id="WP_019047270.1">
    <property type="nucleotide sequence ID" value="NZ_BAFO02000032.1"/>
</dbReference>
<dbReference type="AlphaFoldDB" id="U5EF55"/>